<dbReference type="SUPFAM" id="SSF48371">
    <property type="entry name" value="ARM repeat"/>
    <property type="match status" value="1"/>
</dbReference>
<organism evidence="7 8">
    <name type="scientific">Thecamonas trahens ATCC 50062</name>
    <dbReference type="NCBI Taxonomy" id="461836"/>
    <lineage>
        <taxon>Eukaryota</taxon>
        <taxon>Apusozoa</taxon>
        <taxon>Apusomonadida</taxon>
        <taxon>Apusomonadidae</taxon>
        <taxon>Thecamonas</taxon>
    </lineage>
</organism>
<dbReference type="InterPro" id="IPR013598">
    <property type="entry name" value="Exportin-1/Importin-b-like"/>
</dbReference>
<keyword evidence="4" id="KW-0653">Protein transport</keyword>
<comment type="subcellular location">
    <subcellularLocation>
        <location evidence="1">Nucleus</location>
    </subcellularLocation>
</comment>
<evidence type="ECO:0000259" key="6">
    <source>
        <dbReference type="Pfam" id="PF08389"/>
    </source>
</evidence>
<feature type="domain" description="Exportin-1/Importin-beta-like" evidence="6">
    <location>
        <begin position="109"/>
        <end position="242"/>
    </location>
</feature>
<evidence type="ECO:0000256" key="4">
    <source>
        <dbReference type="ARBA" id="ARBA00022927"/>
    </source>
</evidence>
<keyword evidence="5" id="KW-0539">Nucleus</keyword>
<name>A0A0L0D8Q8_THETB</name>
<dbReference type="AlphaFoldDB" id="A0A0L0D8Q8"/>
<evidence type="ECO:0000256" key="2">
    <source>
        <dbReference type="ARBA" id="ARBA00007991"/>
    </source>
</evidence>
<dbReference type="RefSeq" id="XP_013762656.1">
    <property type="nucleotide sequence ID" value="XM_013907202.1"/>
</dbReference>
<evidence type="ECO:0000256" key="1">
    <source>
        <dbReference type="ARBA" id="ARBA00004123"/>
    </source>
</evidence>
<comment type="similarity">
    <text evidence="2">Belongs to the importin beta family.</text>
</comment>
<dbReference type="Proteomes" id="UP000054408">
    <property type="component" value="Unassembled WGS sequence"/>
</dbReference>
<dbReference type="InterPro" id="IPR057942">
    <property type="entry name" value="TPR_TNPO3_IPO13_3rd"/>
</dbReference>
<dbReference type="PANTHER" id="PTHR12363:SF33">
    <property type="entry name" value="IMPORTIN-13"/>
    <property type="match status" value="1"/>
</dbReference>
<keyword evidence="8" id="KW-1185">Reference proteome</keyword>
<evidence type="ECO:0000313" key="8">
    <source>
        <dbReference type="Proteomes" id="UP000054408"/>
    </source>
</evidence>
<evidence type="ECO:0000313" key="7">
    <source>
        <dbReference type="EMBL" id="KNC48600.1"/>
    </source>
</evidence>
<dbReference type="EMBL" id="GL349434">
    <property type="protein sequence ID" value="KNC48600.1"/>
    <property type="molecule type" value="Genomic_DNA"/>
</dbReference>
<dbReference type="OrthoDB" id="435593at2759"/>
<accession>A0A0L0D8Q8</accession>
<dbReference type="InterPro" id="IPR011989">
    <property type="entry name" value="ARM-like"/>
</dbReference>
<protein>
    <recommendedName>
        <fullName evidence="6">Exportin-1/Importin-beta-like domain-containing protein</fullName>
    </recommendedName>
</protein>
<evidence type="ECO:0000256" key="5">
    <source>
        <dbReference type="ARBA" id="ARBA00023242"/>
    </source>
</evidence>
<dbReference type="Pfam" id="PF08389">
    <property type="entry name" value="Xpo1"/>
    <property type="match status" value="1"/>
</dbReference>
<gene>
    <name evidence="7" type="ORF">AMSG_00377</name>
</gene>
<dbReference type="GeneID" id="25560186"/>
<dbReference type="InterPro" id="IPR016024">
    <property type="entry name" value="ARM-type_fold"/>
</dbReference>
<dbReference type="STRING" id="461836.A0A0L0D8Q8"/>
<dbReference type="PANTHER" id="PTHR12363">
    <property type="entry name" value="TRANSPORTIN 3 AND IMPORTIN 13"/>
    <property type="match status" value="1"/>
</dbReference>
<sequence>MAEEVVSLEALSAHFHRLQDPEATAADRTESDQWLQRARVSASVWTAAFEALSSTGMETPFALFAAQTLRYKVLTAAHQLESVDERLDVRARLVGLVVDAAASVPGSSVETQLVLALVALALHMGPAEWPDVISDAVTIFTEQVPDKAVGTHALVVFLRLFPEEVANTSLLLDPALQAEAEDTSLAPDSAAAVVSLLGSVLSSAPSEAAAGAVLDAIAQWVRYMTGEALAESGVVEAMFDSLAGVSARGPMLEGLAAVLLSIIEVSEVLMSHQLADQYDSLAPEEYDEMLESQAEYVDVVGAVFPRIVALTSSFDASAPIADVLLRLIVETGISYQSYIQVLNSDETMAYASFMVELLTVDDEDVTSSVLHFWRIFIDSLGGAIAHDSINVTEQLGERYNDLFRTLLSYVVIRNALHLASHRLEPQLAAAGRNAEISSSSEAIVAAIADVASAGVVLGWLTELWAEHANADSSAAAAPTAGQPWQLLYSPGAASLEPRLLRSLLACLAALGPSVYPSETTLVGALFFSLDAECLAASAEIIEAMLAVVAAFPHWLKAHPQAIEAVLNYLLAALETSNAGVNQAAAAALNSLCMRAQEVMRPSFDALLTLFTRLVSQPLAASGTLGDLDDYTAGTITFALAAVAAIMEPRPALAALDALLSPLIAPLAAITDMVESGEAGAVDAARTGINLIHRLALGIHRSRGQATNFAASGLATPAATILERTGGVLHRLAAAAFAARSAAGLDLLAASLRLLQVLMKASPLAAFDLVRATVEVLNEPLGEVYEFLNVVFDVYAPVVDLASPQRALMDEHAGGELADDDARAIAVFVAGAFFGASSQLLALCAPDPFALSPAWDGDRLVGHGTSIMVYCDIFMLFFVNLLTYFDSDDGAALVRAVTSLALELVVTDWPSLATQGLAVIETLFQYTAGPEAESYLESMPSEAFYHQLLVPLAGEIGPAAVAAALHCVFFVTGGAARVEDLIEQMYYSQRDQFQAWLHAALANVDDLLLTTDDKRRIMTSLFDAHLPSRPVSKIFSDLGALVAARSASAPR</sequence>
<dbReference type="GO" id="GO:0005634">
    <property type="term" value="C:nucleus"/>
    <property type="evidence" value="ECO:0007669"/>
    <property type="project" value="UniProtKB-SubCell"/>
</dbReference>
<evidence type="ECO:0000256" key="3">
    <source>
        <dbReference type="ARBA" id="ARBA00022448"/>
    </source>
</evidence>
<reference evidence="7 8" key="1">
    <citation type="submission" date="2010-05" db="EMBL/GenBank/DDBJ databases">
        <title>The Genome Sequence of Thecamonas trahens ATCC 50062.</title>
        <authorList>
            <consortium name="The Broad Institute Genome Sequencing Platform"/>
            <person name="Russ C."/>
            <person name="Cuomo C."/>
            <person name="Shea T."/>
            <person name="Young S.K."/>
            <person name="Zeng Q."/>
            <person name="Koehrsen M."/>
            <person name="Haas B."/>
            <person name="Borodovsky M."/>
            <person name="Guigo R."/>
            <person name="Alvarado L."/>
            <person name="Berlin A."/>
            <person name="Bochicchio J."/>
            <person name="Borenstein D."/>
            <person name="Chapman S."/>
            <person name="Chen Z."/>
            <person name="Freedman E."/>
            <person name="Gellesch M."/>
            <person name="Goldberg J."/>
            <person name="Griggs A."/>
            <person name="Gujja S."/>
            <person name="Heilman E."/>
            <person name="Heiman D."/>
            <person name="Hepburn T."/>
            <person name="Howarth C."/>
            <person name="Jen D."/>
            <person name="Larson L."/>
            <person name="Mehta T."/>
            <person name="Park D."/>
            <person name="Pearson M."/>
            <person name="Roberts A."/>
            <person name="Saif S."/>
            <person name="Shenoy N."/>
            <person name="Sisk P."/>
            <person name="Stolte C."/>
            <person name="Sykes S."/>
            <person name="Thomson T."/>
            <person name="Walk T."/>
            <person name="White J."/>
            <person name="Yandava C."/>
            <person name="Burger G."/>
            <person name="Gray M.W."/>
            <person name="Holland P.W.H."/>
            <person name="King N."/>
            <person name="Lang F.B.F."/>
            <person name="Roger A.J."/>
            <person name="Ruiz-Trillo I."/>
            <person name="Lander E."/>
            <person name="Nusbaum C."/>
        </authorList>
    </citation>
    <scope>NUCLEOTIDE SEQUENCE [LARGE SCALE GENOMIC DNA]</scope>
    <source>
        <strain evidence="7 8">ATCC 50062</strain>
    </source>
</reference>
<dbReference type="GO" id="GO:0006606">
    <property type="term" value="P:protein import into nucleus"/>
    <property type="evidence" value="ECO:0007669"/>
    <property type="project" value="TreeGrafter"/>
</dbReference>
<dbReference type="Pfam" id="PF24140">
    <property type="entry name" value="TPR_TNPO3_IPO13_3rd"/>
    <property type="match status" value="1"/>
</dbReference>
<dbReference type="GO" id="GO:0005737">
    <property type="term" value="C:cytoplasm"/>
    <property type="evidence" value="ECO:0007669"/>
    <property type="project" value="TreeGrafter"/>
</dbReference>
<proteinExistence type="inferred from homology"/>
<dbReference type="InterPro" id="IPR051345">
    <property type="entry name" value="Importin_beta-like_NTR"/>
</dbReference>
<dbReference type="Gene3D" id="1.25.10.10">
    <property type="entry name" value="Leucine-rich Repeat Variant"/>
    <property type="match status" value="1"/>
</dbReference>
<dbReference type="eggNOG" id="KOG2081">
    <property type="taxonomic scope" value="Eukaryota"/>
</dbReference>
<keyword evidence="3" id="KW-0813">Transport</keyword>